<protein>
    <submittedName>
        <fullName evidence="3">Uncharacterized protein</fullName>
    </submittedName>
</protein>
<dbReference type="Proteomes" id="UP000887581">
    <property type="component" value="Unplaced"/>
</dbReference>
<evidence type="ECO:0000313" key="2">
    <source>
        <dbReference type="Proteomes" id="UP000887581"/>
    </source>
</evidence>
<accession>A0A915PYA4</accession>
<evidence type="ECO:0000256" key="1">
    <source>
        <dbReference type="SAM" id="SignalP"/>
    </source>
</evidence>
<dbReference type="WBParaSite" id="sdigi.contig582.g9101.t1">
    <property type="protein sequence ID" value="sdigi.contig582.g9101.t1"/>
    <property type="gene ID" value="sdigi.contig582.g9101"/>
</dbReference>
<evidence type="ECO:0000313" key="3">
    <source>
        <dbReference type="WBParaSite" id="sdigi.contig582.g9101.t1"/>
    </source>
</evidence>
<reference evidence="3" key="1">
    <citation type="submission" date="2022-11" db="UniProtKB">
        <authorList>
            <consortium name="WormBaseParasite"/>
        </authorList>
    </citation>
    <scope>IDENTIFICATION</scope>
</reference>
<keyword evidence="2" id="KW-1185">Reference proteome</keyword>
<proteinExistence type="predicted"/>
<feature type="signal peptide" evidence="1">
    <location>
        <begin position="1"/>
        <end position="19"/>
    </location>
</feature>
<keyword evidence="1" id="KW-0732">Signal</keyword>
<sequence length="95" mass="10938">MVVLLLLLQLLLWEQFCRCEQGEKETKAPKKVEKSFLRGEFAAPGCCKEPWKFDSGTGQCILDMVLSSFLKSYRHSLSDENREDLAYLGDTRCEE</sequence>
<feature type="chain" id="PRO_5037640504" evidence="1">
    <location>
        <begin position="20"/>
        <end position="95"/>
    </location>
</feature>
<organism evidence="2 3">
    <name type="scientific">Setaria digitata</name>
    <dbReference type="NCBI Taxonomy" id="48799"/>
    <lineage>
        <taxon>Eukaryota</taxon>
        <taxon>Metazoa</taxon>
        <taxon>Ecdysozoa</taxon>
        <taxon>Nematoda</taxon>
        <taxon>Chromadorea</taxon>
        <taxon>Rhabditida</taxon>
        <taxon>Spirurina</taxon>
        <taxon>Spiruromorpha</taxon>
        <taxon>Filarioidea</taxon>
        <taxon>Setariidae</taxon>
        <taxon>Setaria</taxon>
    </lineage>
</organism>
<name>A0A915PYA4_9BILA</name>
<dbReference type="AlphaFoldDB" id="A0A915PYA4"/>